<proteinExistence type="predicted"/>
<sequence>MYCKTGGGLADRDEGERREYEVPGLRNGDAGGKPILHGMRCADGTVCAKPKSSVDGWPDAGTGCSPAGASGFDAVAPKFQHGDRTYFDIVDGARQRWRCAAAFRWVCRKEDIAGDRPIQA</sequence>
<feature type="compositionally biased region" description="Basic and acidic residues" evidence="1">
    <location>
        <begin position="10"/>
        <end position="21"/>
    </location>
</feature>
<name>A0AAV4L302_BIFLL</name>
<dbReference type="AlphaFoldDB" id="A0AAV4L302"/>
<comment type="caution">
    <text evidence="2">The sequence shown here is derived from an EMBL/GenBank/DDBJ whole genome shotgun (WGS) entry which is preliminary data.</text>
</comment>
<feature type="region of interest" description="Disordered" evidence="1">
    <location>
        <begin position="1"/>
        <end position="31"/>
    </location>
</feature>
<accession>A0AAV4L302</accession>
<gene>
    <name evidence="2" type="ORF">MCC00316_05970</name>
</gene>
<reference evidence="2" key="1">
    <citation type="journal article" date="2021" name="Appl. Environ. Microbiol.">
        <title>Novel 3-O-alpha-d-Galactosyl-alpha-l-Arabinofuranosidase for the Assimilation of Gum Arabic Arabinogalactan Protein in Bifidobacterium longum subsp. longum.</title>
        <authorList>
            <person name="Sasaki Y."/>
            <person name="Horigome A."/>
            <person name="Odamaki T."/>
            <person name="Xiao J.Z."/>
            <person name="Ishiwata A."/>
            <person name="Ito Y."/>
            <person name="Kitahara K."/>
            <person name="Fujita K."/>
        </authorList>
    </citation>
    <scope>NUCLEOTIDE SEQUENCE</scope>
    <source>
        <strain evidence="2">MCC00316</strain>
    </source>
</reference>
<protein>
    <submittedName>
        <fullName evidence="2">Uncharacterized protein</fullName>
    </submittedName>
</protein>
<evidence type="ECO:0000313" key="2">
    <source>
        <dbReference type="EMBL" id="GHM72307.1"/>
    </source>
</evidence>
<dbReference type="Proteomes" id="UP000663812">
    <property type="component" value="Unassembled WGS sequence"/>
</dbReference>
<evidence type="ECO:0000256" key="1">
    <source>
        <dbReference type="SAM" id="MobiDB-lite"/>
    </source>
</evidence>
<evidence type="ECO:0000313" key="3">
    <source>
        <dbReference type="Proteomes" id="UP000663812"/>
    </source>
</evidence>
<dbReference type="EMBL" id="BNHC01000003">
    <property type="protein sequence ID" value="GHM72307.1"/>
    <property type="molecule type" value="Genomic_DNA"/>
</dbReference>
<organism evidence="2 3">
    <name type="scientific">Bifidobacterium longum subsp. longum</name>
    <dbReference type="NCBI Taxonomy" id="1679"/>
    <lineage>
        <taxon>Bacteria</taxon>
        <taxon>Bacillati</taxon>
        <taxon>Actinomycetota</taxon>
        <taxon>Actinomycetes</taxon>
        <taxon>Bifidobacteriales</taxon>
        <taxon>Bifidobacteriaceae</taxon>
        <taxon>Bifidobacterium</taxon>
    </lineage>
</organism>